<dbReference type="EMBL" id="JBHRZH010000042">
    <property type="protein sequence ID" value="MFC3765714.1"/>
    <property type="molecule type" value="Genomic_DNA"/>
</dbReference>
<feature type="domain" description="PDZ" evidence="5">
    <location>
        <begin position="255"/>
        <end position="337"/>
    </location>
</feature>
<evidence type="ECO:0000256" key="1">
    <source>
        <dbReference type="ARBA" id="ARBA00022670"/>
    </source>
</evidence>
<keyword evidence="2 6" id="KW-0378">Hydrolase</keyword>
<feature type="region of interest" description="Disordered" evidence="3">
    <location>
        <begin position="23"/>
        <end position="55"/>
    </location>
</feature>
<dbReference type="EC" id="3.4.21.-" evidence="6"/>
<comment type="caution">
    <text evidence="6">The sequence shown here is derived from an EMBL/GenBank/DDBJ whole genome shotgun (WGS) entry which is preliminary data.</text>
</comment>
<dbReference type="InterPro" id="IPR009003">
    <property type="entry name" value="Peptidase_S1_PA"/>
</dbReference>
<dbReference type="RefSeq" id="WP_205121773.1">
    <property type="nucleotide sequence ID" value="NZ_JAFBCM010000001.1"/>
</dbReference>
<dbReference type="Pfam" id="PF13180">
    <property type="entry name" value="PDZ_2"/>
    <property type="match status" value="1"/>
</dbReference>
<evidence type="ECO:0000256" key="4">
    <source>
        <dbReference type="SAM" id="SignalP"/>
    </source>
</evidence>
<feature type="signal peptide" evidence="4">
    <location>
        <begin position="1"/>
        <end position="19"/>
    </location>
</feature>
<dbReference type="SUPFAM" id="SSF50156">
    <property type="entry name" value="PDZ domain-like"/>
    <property type="match status" value="1"/>
</dbReference>
<dbReference type="PANTHER" id="PTHR43343">
    <property type="entry name" value="PEPTIDASE S12"/>
    <property type="match status" value="1"/>
</dbReference>
<gene>
    <name evidence="6" type="ORF">ACFOUW_33105</name>
</gene>
<name>A0ABV7YNW1_9ACTN</name>
<evidence type="ECO:0000256" key="3">
    <source>
        <dbReference type="SAM" id="MobiDB-lite"/>
    </source>
</evidence>
<keyword evidence="7" id="KW-1185">Reference proteome</keyword>
<sequence length="351" mass="34916">MTAASVMLGVMLGVLGWTAGCTDEPGGPVEKPTPSPSMHGTSADPDGDTSGGGLFGRLPELVARVEPSVVTVFAGEGLGSGVVYNDAGVVVTNAHVVRDARKVELGLADGTRTPGTVLATDEPTDLAVIQADRRDLPAASFAATLPPRGELVVAIGSPLGFENSVTAGIVSGLGRNIPGAAQGAPALVDLIQTDAAISPGNSGGALLNTEGKIVGINDAYIPPAAGAVSLGFAIPAPTVTDTVDELLADGTAQHAYLGVAAGPLTPQVVEALALDVDAGAIVMDVAKNSPAATAGMRTGDVITAVADTKVDSVGGLLGALRDFDPGDTATMHVHRGGDTRQLKVTFGELPT</sequence>
<dbReference type="InterPro" id="IPR001940">
    <property type="entry name" value="Peptidase_S1C"/>
</dbReference>
<dbReference type="SMART" id="SM00228">
    <property type="entry name" value="PDZ"/>
    <property type="match status" value="1"/>
</dbReference>
<dbReference type="PANTHER" id="PTHR43343:SF3">
    <property type="entry name" value="PROTEASE DO-LIKE 8, CHLOROPLASTIC"/>
    <property type="match status" value="1"/>
</dbReference>
<evidence type="ECO:0000259" key="5">
    <source>
        <dbReference type="SMART" id="SM00228"/>
    </source>
</evidence>
<dbReference type="GO" id="GO:0006508">
    <property type="term" value="P:proteolysis"/>
    <property type="evidence" value="ECO:0007669"/>
    <property type="project" value="UniProtKB-KW"/>
</dbReference>
<dbReference type="PRINTS" id="PR00834">
    <property type="entry name" value="PROTEASES2C"/>
</dbReference>
<feature type="chain" id="PRO_5046673584" evidence="4">
    <location>
        <begin position="20"/>
        <end position="351"/>
    </location>
</feature>
<organism evidence="6 7">
    <name type="scientific">Tenggerimyces flavus</name>
    <dbReference type="NCBI Taxonomy" id="1708749"/>
    <lineage>
        <taxon>Bacteria</taxon>
        <taxon>Bacillati</taxon>
        <taxon>Actinomycetota</taxon>
        <taxon>Actinomycetes</taxon>
        <taxon>Propionibacteriales</taxon>
        <taxon>Nocardioidaceae</taxon>
        <taxon>Tenggerimyces</taxon>
    </lineage>
</organism>
<accession>A0ABV7YNW1</accession>
<dbReference type="InterPro" id="IPR051201">
    <property type="entry name" value="Chloro_Bact_Ser_Proteases"/>
</dbReference>
<evidence type="ECO:0000256" key="2">
    <source>
        <dbReference type="ARBA" id="ARBA00022801"/>
    </source>
</evidence>
<dbReference type="CDD" id="cd06779">
    <property type="entry name" value="cpPDZ_Deg_HtrA-like"/>
    <property type="match status" value="1"/>
</dbReference>
<evidence type="ECO:0000313" key="6">
    <source>
        <dbReference type="EMBL" id="MFC3765714.1"/>
    </source>
</evidence>
<dbReference type="SUPFAM" id="SSF50494">
    <property type="entry name" value="Trypsin-like serine proteases"/>
    <property type="match status" value="1"/>
</dbReference>
<reference evidence="7" key="1">
    <citation type="journal article" date="2019" name="Int. J. Syst. Evol. Microbiol.">
        <title>The Global Catalogue of Microorganisms (GCM) 10K type strain sequencing project: providing services to taxonomists for standard genome sequencing and annotation.</title>
        <authorList>
            <consortium name="The Broad Institute Genomics Platform"/>
            <consortium name="The Broad Institute Genome Sequencing Center for Infectious Disease"/>
            <person name="Wu L."/>
            <person name="Ma J."/>
        </authorList>
    </citation>
    <scope>NUCLEOTIDE SEQUENCE [LARGE SCALE GENOMIC DNA]</scope>
    <source>
        <strain evidence="7">CGMCC 4.7241</strain>
    </source>
</reference>
<proteinExistence type="predicted"/>
<keyword evidence="1 6" id="KW-0645">Protease</keyword>
<dbReference type="Pfam" id="PF13365">
    <property type="entry name" value="Trypsin_2"/>
    <property type="match status" value="1"/>
</dbReference>
<dbReference type="Proteomes" id="UP001595699">
    <property type="component" value="Unassembled WGS sequence"/>
</dbReference>
<dbReference type="InterPro" id="IPR001478">
    <property type="entry name" value="PDZ"/>
</dbReference>
<protein>
    <submittedName>
        <fullName evidence="6">S1C family serine protease</fullName>
        <ecNumber evidence="6">3.4.21.-</ecNumber>
    </submittedName>
</protein>
<dbReference type="Gene3D" id="2.40.10.120">
    <property type="match status" value="1"/>
</dbReference>
<dbReference type="InterPro" id="IPR036034">
    <property type="entry name" value="PDZ_sf"/>
</dbReference>
<dbReference type="Gene3D" id="2.30.42.10">
    <property type="match status" value="1"/>
</dbReference>
<dbReference type="GO" id="GO:0008233">
    <property type="term" value="F:peptidase activity"/>
    <property type="evidence" value="ECO:0007669"/>
    <property type="project" value="UniProtKB-KW"/>
</dbReference>
<keyword evidence="4" id="KW-0732">Signal</keyword>
<evidence type="ECO:0000313" key="7">
    <source>
        <dbReference type="Proteomes" id="UP001595699"/>
    </source>
</evidence>